<evidence type="ECO:0000313" key="17">
    <source>
        <dbReference type="EMBL" id="TDY62926.1"/>
    </source>
</evidence>
<feature type="binding site" evidence="12">
    <location>
        <position position="51"/>
    </location>
    <ligand>
        <name>substrate</name>
    </ligand>
</feature>
<dbReference type="OrthoDB" id="9799110at2"/>
<evidence type="ECO:0000256" key="2">
    <source>
        <dbReference type="ARBA" id="ARBA00004986"/>
    </source>
</evidence>
<keyword evidence="18" id="KW-1185">Reference proteome</keyword>
<keyword evidence="6 13" id="KW-0808">Transferase</keyword>
<dbReference type="Pfam" id="PF22468">
    <property type="entry name" value="ACT_9"/>
    <property type="match status" value="1"/>
</dbReference>
<evidence type="ECO:0000259" key="16">
    <source>
        <dbReference type="Pfam" id="PF22468"/>
    </source>
</evidence>
<name>A0A4R8MG79_9BACT</name>
<dbReference type="UniPathway" id="UPA00051">
    <property type="reaction ID" value="UER00462"/>
</dbReference>
<keyword evidence="8 13" id="KW-0418">Kinase</keyword>
<evidence type="ECO:0000256" key="6">
    <source>
        <dbReference type="ARBA" id="ARBA00022679"/>
    </source>
</evidence>
<dbReference type="GO" id="GO:0009088">
    <property type="term" value="P:threonine biosynthetic process"/>
    <property type="evidence" value="ECO:0007669"/>
    <property type="project" value="UniProtKB-UniPathway"/>
</dbReference>
<proteinExistence type="inferred from homology"/>
<dbReference type="InterPro" id="IPR018042">
    <property type="entry name" value="Aspartate_kinase_CS"/>
</dbReference>
<dbReference type="Pfam" id="PF00696">
    <property type="entry name" value="AA_kinase"/>
    <property type="match status" value="1"/>
</dbReference>
<dbReference type="AlphaFoldDB" id="A0A4R8MG79"/>
<dbReference type="SUPFAM" id="SSF55021">
    <property type="entry name" value="ACT-like"/>
    <property type="match status" value="1"/>
</dbReference>
<evidence type="ECO:0000256" key="3">
    <source>
        <dbReference type="ARBA" id="ARBA00005139"/>
    </source>
</evidence>
<dbReference type="InterPro" id="IPR001048">
    <property type="entry name" value="Asp/Glu/Uridylate_kinase"/>
</dbReference>
<feature type="binding site" evidence="12">
    <location>
        <begin position="11"/>
        <end position="14"/>
    </location>
    <ligand>
        <name>ATP</name>
        <dbReference type="ChEBI" id="CHEBI:30616"/>
    </ligand>
</feature>
<evidence type="ECO:0000256" key="10">
    <source>
        <dbReference type="ARBA" id="ARBA00023154"/>
    </source>
</evidence>
<dbReference type="EMBL" id="SORI01000003">
    <property type="protein sequence ID" value="TDY62926.1"/>
    <property type="molecule type" value="Genomic_DNA"/>
</dbReference>
<evidence type="ECO:0000256" key="11">
    <source>
        <dbReference type="ARBA" id="ARBA00047872"/>
    </source>
</evidence>
<dbReference type="InterPro" id="IPR001341">
    <property type="entry name" value="Asp_kinase"/>
</dbReference>
<keyword evidence="9 12" id="KW-0067">ATP-binding</keyword>
<dbReference type="UniPathway" id="UPA00050">
    <property type="reaction ID" value="UER00461"/>
</dbReference>
<feature type="domain" description="Aspartokinase ACT" evidence="16">
    <location>
        <begin position="331"/>
        <end position="389"/>
    </location>
</feature>
<evidence type="ECO:0000256" key="14">
    <source>
        <dbReference type="RuleBase" id="RU004249"/>
    </source>
</evidence>
<dbReference type="InterPro" id="IPR041740">
    <property type="entry name" value="AKii-LysC-BS"/>
</dbReference>
<reference evidence="17 18" key="1">
    <citation type="submission" date="2019-03" db="EMBL/GenBank/DDBJ databases">
        <title>Genomic Encyclopedia of Type Strains, Phase IV (KMG-IV): sequencing the most valuable type-strain genomes for metagenomic binning, comparative biology and taxonomic classification.</title>
        <authorList>
            <person name="Goeker M."/>
        </authorList>
    </citation>
    <scope>NUCLEOTIDE SEQUENCE [LARGE SCALE GENOMIC DNA]</scope>
    <source>
        <strain evidence="17 18">DSM 25964</strain>
    </source>
</reference>
<comment type="pathway">
    <text evidence="2 14">Amino-acid biosynthesis; L-methionine biosynthesis via de novo pathway; L-homoserine from L-aspartate: step 1/3.</text>
</comment>
<keyword evidence="10" id="KW-0457">Lysine biosynthesis</keyword>
<dbReference type="RefSeq" id="WP_133956570.1">
    <property type="nucleotide sequence ID" value="NZ_SORI01000003.1"/>
</dbReference>
<keyword evidence="5 14" id="KW-0028">Amino-acid biosynthesis</keyword>
<evidence type="ECO:0000256" key="5">
    <source>
        <dbReference type="ARBA" id="ARBA00022605"/>
    </source>
</evidence>
<dbReference type="InterPro" id="IPR005260">
    <property type="entry name" value="Asp_kin_monofn"/>
</dbReference>
<dbReference type="CDD" id="cd04261">
    <property type="entry name" value="AAK_AKii-LysC-BS"/>
    <property type="match status" value="1"/>
</dbReference>
<feature type="domain" description="Aspartate/glutamate/uridylate kinase" evidence="15">
    <location>
        <begin position="8"/>
        <end position="234"/>
    </location>
</feature>
<dbReference type="EC" id="2.7.2.4" evidence="13"/>
<keyword evidence="7 12" id="KW-0547">Nucleotide-binding</keyword>
<dbReference type="Gene3D" id="3.30.2130.10">
    <property type="entry name" value="VC0802-like"/>
    <property type="match status" value="1"/>
</dbReference>
<evidence type="ECO:0000256" key="7">
    <source>
        <dbReference type="ARBA" id="ARBA00022741"/>
    </source>
</evidence>
<evidence type="ECO:0000313" key="18">
    <source>
        <dbReference type="Proteomes" id="UP000295066"/>
    </source>
</evidence>
<dbReference type="GO" id="GO:0004072">
    <property type="term" value="F:aspartate kinase activity"/>
    <property type="evidence" value="ECO:0007669"/>
    <property type="project" value="UniProtKB-EC"/>
</dbReference>
<comment type="pathway">
    <text evidence="1 14">Amino-acid biosynthesis; L-lysine biosynthesis via DAP pathway; (S)-tetrahydrodipicolinate from L-aspartate: step 1/4.</text>
</comment>
<dbReference type="Gene3D" id="3.40.1160.10">
    <property type="entry name" value="Acetylglutamate kinase-like"/>
    <property type="match status" value="1"/>
</dbReference>
<evidence type="ECO:0000256" key="4">
    <source>
        <dbReference type="ARBA" id="ARBA00010122"/>
    </source>
</evidence>
<dbReference type="SUPFAM" id="SSF53633">
    <property type="entry name" value="Carbamate kinase-like"/>
    <property type="match status" value="1"/>
</dbReference>
<feature type="binding site" evidence="12">
    <location>
        <begin position="214"/>
        <end position="215"/>
    </location>
    <ligand>
        <name>ATP</name>
        <dbReference type="ChEBI" id="CHEBI:30616"/>
    </ligand>
</feature>
<dbReference type="GO" id="GO:0009089">
    <property type="term" value="P:lysine biosynthetic process via diaminopimelate"/>
    <property type="evidence" value="ECO:0007669"/>
    <property type="project" value="UniProtKB-UniPathway"/>
</dbReference>
<evidence type="ECO:0000259" key="15">
    <source>
        <dbReference type="Pfam" id="PF00696"/>
    </source>
</evidence>
<gene>
    <name evidence="17" type="ORF">C8D99_103146</name>
</gene>
<comment type="catalytic activity">
    <reaction evidence="11 13">
        <text>L-aspartate + ATP = 4-phospho-L-aspartate + ADP</text>
        <dbReference type="Rhea" id="RHEA:23776"/>
        <dbReference type="ChEBI" id="CHEBI:29991"/>
        <dbReference type="ChEBI" id="CHEBI:30616"/>
        <dbReference type="ChEBI" id="CHEBI:57535"/>
        <dbReference type="ChEBI" id="CHEBI:456216"/>
        <dbReference type="EC" id="2.7.2.4"/>
    </reaction>
</comment>
<comment type="similarity">
    <text evidence="4 13">Belongs to the aspartokinase family.</text>
</comment>
<dbReference type="InterPro" id="IPR045865">
    <property type="entry name" value="ACT-like_dom_sf"/>
</dbReference>
<accession>A0A4R8MG79</accession>
<feature type="binding site" evidence="12">
    <location>
        <begin position="178"/>
        <end position="179"/>
    </location>
    <ligand>
        <name>ATP</name>
        <dbReference type="ChEBI" id="CHEBI:30616"/>
    </ligand>
</feature>
<protein>
    <recommendedName>
        <fullName evidence="13">Aspartokinase</fullName>
        <ecNumber evidence="13">2.7.2.4</ecNumber>
    </recommendedName>
</protein>
<dbReference type="PIRSF" id="PIRSF000726">
    <property type="entry name" value="Asp_kin"/>
    <property type="match status" value="1"/>
</dbReference>
<feature type="binding site" evidence="12">
    <location>
        <position position="189"/>
    </location>
    <ligand>
        <name>ATP</name>
        <dbReference type="ChEBI" id="CHEBI:30616"/>
    </ligand>
</feature>
<comment type="pathway">
    <text evidence="3 14">Amino-acid biosynthesis; L-threonine biosynthesis; L-threonine from L-aspartate: step 1/5.</text>
</comment>
<dbReference type="InterPro" id="IPR036393">
    <property type="entry name" value="AceGlu_kinase-like_sf"/>
</dbReference>
<dbReference type="GO" id="GO:0005524">
    <property type="term" value="F:ATP binding"/>
    <property type="evidence" value="ECO:0007669"/>
    <property type="project" value="UniProtKB-KW"/>
</dbReference>
<dbReference type="Proteomes" id="UP000295066">
    <property type="component" value="Unassembled WGS sequence"/>
</dbReference>
<organism evidence="17 18">
    <name type="scientific">Aminivibrio pyruvatiphilus</name>
    <dbReference type="NCBI Taxonomy" id="1005740"/>
    <lineage>
        <taxon>Bacteria</taxon>
        <taxon>Thermotogati</taxon>
        <taxon>Synergistota</taxon>
        <taxon>Synergistia</taxon>
        <taxon>Synergistales</taxon>
        <taxon>Aminobacteriaceae</taxon>
        <taxon>Aminivibrio</taxon>
    </lineage>
</organism>
<dbReference type="NCBIfam" id="TIGR00657">
    <property type="entry name" value="asp_kinases"/>
    <property type="match status" value="1"/>
</dbReference>
<comment type="caution">
    <text evidence="17">The sequence shown here is derived from an EMBL/GenBank/DDBJ whole genome shotgun (WGS) entry which is preliminary data.</text>
</comment>
<dbReference type="GO" id="GO:0009090">
    <property type="term" value="P:homoserine biosynthetic process"/>
    <property type="evidence" value="ECO:0007669"/>
    <property type="project" value="TreeGrafter"/>
</dbReference>
<evidence type="ECO:0000256" key="8">
    <source>
        <dbReference type="ARBA" id="ARBA00022777"/>
    </source>
</evidence>
<evidence type="ECO:0000256" key="12">
    <source>
        <dbReference type="PIRSR" id="PIRSR000726-1"/>
    </source>
</evidence>
<dbReference type="UniPathway" id="UPA00034">
    <property type="reaction ID" value="UER00015"/>
</dbReference>
<evidence type="ECO:0000256" key="13">
    <source>
        <dbReference type="RuleBase" id="RU003448"/>
    </source>
</evidence>
<dbReference type="PROSITE" id="PS00324">
    <property type="entry name" value="ASPARTOKINASE"/>
    <property type="match status" value="1"/>
</dbReference>
<dbReference type="InterPro" id="IPR054352">
    <property type="entry name" value="ACT_Aspartokinase"/>
</dbReference>
<dbReference type="PANTHER" id="PTHR21499">
    <property type="entry name" value="ASPARTATE KINASE"/>
    <property type="match status" value="1"/>
</dbReference>
<dbReference type="GO" id="GO:0005829">
    <property type="term" value="C:cytosol"/>
    <property type="evidence" value="ECO:0007669"/>
    <property type="project" value="TreeGrafter"/>
</dbReference>
<evidence type="ECO:0000256" key="1">
    <source>
        <dbReference type="ARBA" id="ARBA00004766"/>
    </source>
</evidence>
<feature type="binding site" evidence="12">
    <location>
        <position position="79"/>
    </location>
    <ligand>
        <name>substrate</name>
    </ligand>
</feature>
<sequence>MWNKGEGVVLKFGGTSVANPERIRAGAGRIADFFRSGLRVAVVVSAMGSTTNSLIALSGETSGGTPDRRELDQLLATGEQQSAALMAMELGRQGCPAVSFTGAQAGFLAEGPWGEGRILSVNPVRVEEACASGRVAVVTGFQAATASGDTITLGRGGSDLSAIALAGALGADSCRIFTDVDGVFSADPRKVPGALRIGRISWEECLEMTFLGAKVMQSRSIEMAERLELPLWVGSGEGEGTWIMGRTVDEAFRACAVVSDENIALLSAEGCGNGGCDVAEEFFLRGIHILAAAERGCPLFYIRRERLEEAAEICRRMSGKSPSVNPGAARVSVVGPGAGNHPEIGRAMLKVLGRLGAPAHLLTSSGLSVSCFVDEKDAQPALRALHAEFIEKKGGFQCA</sequence>
<evidence type="ECO:0000256" key="9">
    <source>
        <dbReference type="ARBA" id="ARBA00022840"/>
    </source>
</evidence>
<dbReference type="PANTHER" id="PTHR21499:SF3">
    <property type="entry name" value="ASPARTOKINASE"/>
    <property type="match status" value="1"/>
</dbReference>